<protein>
    <recommendedName>
        <fullName evidence="4">Type III secretion protein</fullName>
    </recommendedName>
</protein>
<feature type="coiled-coil region" evidence="1">
    <location>
        <begin position="3"/>
        <end position="30"/>
    </location>
</feature>
<sequence>MTSQRQLDRLMQLRRQRTRLAEEALTAEQRNCREFEAHCQTLGQALEHHQYQAVQREQALFEQGEQRPLNAEDLAGWQQTLADDAAHQEALLEQQASSIQTLRAAERERESRATEWAHRLRAQRALEQLQTCQGQARAVKAEHLAELEMEESRIGRVGEV</sequence>
<dbReference type="Proteomes" id="UP000317288">
    <property type="component" value="Unassembled WGS sequence"/>
</dbReference>
<gene>
    <name evidence="2" type="ORF">FQP89_02635</name>
</gene>
<name>A0A558JEJ6_9GAMM</name>
<dbReference type="RefSeq" id="WP_144809804.1">
    <property type="nucleotide sequence ID" value="NZ_VNFE01000001.1"/>
</dbReference>
<dbReference type="AlphaFoldDB" id="A0A558JEJ6"/>
<dbReference type="EMBL" id="VNFE01000001">
    <property type="protein sequence ID" value="TVU92046.1"/>
    <property type="molecule type" value="Genomic_DNA"/>
</dbReference>
<reference evidence="2 3" key="1">
    <citation type="submission" date="2019-07" db="EMBL/GenBank/DDBJ databases">
        <title>Diversity of Bacteria from Kongsfjorden, Arctic.</title>
        <authorList>
            <person name="Yu Y."/>
        </authorList>
    </citation>
    <scope>NUCLEOTIDE SEQUENCE [LARGE SCALE GENOMIC DNA]</scope>
    <source>
        <strain evidence="2 3">SM1922</strain>
    </source>
</reference>
<evidence type="ECO:0008006" key="4">
    <source>
        <dbReference type="Google" id="ProtNLM"/>
    </source>
</evidence>
<dbReference type="Gene3D" id="1.10.287.1700">
    <property type="match status" value="1"/>
</dbReference>
<evidence type="ECO:0000313" key="2">
    <source>
        <dbReference type="EMBL" id="TVU92046.1"/>
    </source>
</evidence>
<evidence type="ECO:0000313" key="3">
    <source>
        <dbReference type="Proteomes" id="UP000317288"/>
    </source>
</evidence>
<proteinExistence type="predicted"/>
<organism evidence="2 3">
    <name type="scientific">Vreelandella titanicae</name>
    <dbReference type="NCBI Taxonomy" id="664683"/>
    <lineage>
        <taxon>Bacteria</taxon>
        <taxon>Pseudomonadati</taxon>
        <taxon>Pseudomonadota</taxon>
        <taxon>Gammaproteobacteria</taxon>
        <taxon>Oceanospirillales</taxon>
        <taxon>Halomonadaceae</taxon>
        <taxon>Vreelandella</taxon>
    </lineage>
</organism>
<evidence type="ECO:0000256" key="1">
    <source>
        <dbReference type="SAM" id="Coils"/>
    </source>
</evidence>
<comment type="caution">
    <text evidence="2">The sequence shown here is derived from an EMBL/GenBank/DDBJ whole genome shotgun (WGS) entry which is preliminary data.</text>
</comment>
<dbReference type="InterPro" id="IPR053716">
    <property type="entry name" value="Flag_assembly_chemotaxis_eff"/>
</dbReference>
<accession>A0A558JEJ6</accession>
<keyword evidence="1" id="KW-0175">Coiled coil</keyword>